<comment type="caution">
    <text evidence="10">The sequence shown here is derived from an EMBL/GenBank/DDBJ whole genome shotgun (WGS) entry which is preliminary data.</text>
</comment>
<comment type="pathway">
    <text evidence="2">Energy metabolism; oxidative phosphorylation.</text>
</comment>
<name>A0AAD9JSW6_9ANNE</name>
<dbReference type="InterPro" id="IPR036548">
    <property type="entry name" value="Cyt_c_oxidase_su8_sf"/>
</dbReference>
<evidence type="ECO:0000256" key="9">
    <source>
        <dbReference type="SAM" id="Phobius"/>
    </source>
</evidence>
<evidence type="ECO:0000256" key="6">
    <source>
        <dbReference type="ARBA" id="ARBA00022989"/>
    </source>
</evidence>
<proteinExistence type="inferred from homology"/>
<dbReference type="PANTHER" id="PTHR16717:SF5">
    <property type="entry name" value="CYTOCHROME C OXIDASE SUBUNIT 8, ISOFORM A"/>
    <property type="match status" value="1"/>
</dbReference>
<dbReference type="Gene3D" id="4.10.81.10">
    <property type="entry name" value="Cytochrome c oxidase, subunit 8"/>
    <property type="match status" value="1"/>
</dbReference>
<keyword evidence="7" id="KW-0496">Mitochondrion</keyword>
<accession>A0AAD9JSW6</accession>
<keyword evidence="4 9" id="KW-0812">Transmembrane</keyword>
<evidence type="ECO:0000256" key="4">
    <source>
        <dbReference type="ARBA" id="ARBA00022692"/>
    </source>
</evidence>
<comment type="similarity">
    <text evidence="3">Belongs to the cytochrome c oxidase VIII family.</text>
</comment>
<evidence type="ECO:0000256" key="5">
    <source>
        <dbReference type="ARBA" id="ARBA00022792"/>
    </source>
</evidence>
<evidence type="ECO:0000256" key="2">
    <source>
        <dbReference type="ARBA" id="ARBA00004673"/>
    </source>
</evidence>
<reference evidence="10" key="1">
    <citation type="journal article" date="2023" name="Mol. Biol. Evol.">
        <title>Third-Generation Sequencing Reveals the Adaptive Role of the Epigenome in Three Deep-Sea Polychaetes.</title>
        <authorList>
            <person name="Perez M."/>
            <person name="Aroh O."/>
            <person name="Sun Y."/>
            <person name="Lan Y."/>
            <person name="Juniper S.K."/>
            <person name="Young C.R."/>
            <person name="Angers B."/>
            <person name="Qian P.Y."/>
        </authorList>
    </citation>
    <scope>NUCLEOTIDE SEQUENCE</scope>
    <source>
        <strain evidence="10">P08H-3</strain>
    </source>
</reference>
<evidence type="ECO:0000256" key="8">
    <source>
        <dbReference type="ARBA" id="ARBA00023136"/>
    </source>
</evidence>
<sequence length="71" mass="7750">MSSILKGIVSRSAPILRASTLQKAAYWSGPPRVRISFAEKAVAGTGMILIICAPIIWVTVNVKHYKKSHTE</sequence>
<feature type="transmembrane region" description="Helical" evidence="9">
    <location>
        <begin position="41"/>
        <end position="60"/>
    </location>
</feature>
<evidence type="ECO:0000313" key="10">
    <source>
        <dbReference type="EMBL" id="KAK2158564.1"/>
    </source>
</evidence>
<evidence type="ECO:0000256" key="7">
    <source>
        <dbReference type="ARBA" id="ARBA00023128"/>
    </source>
</evidence>
<keyword evidence="6 9" id="KW-1133">Transmembrane helix</keyword>
<keyword evidence="8 9" id="KW-0472">Membrane</keyword>
<evidence type="ECO:0000256" key="1">
    <source>
        <dbReference type="ARBA" id="ARBA00004434"/>
    </source>
</evidence>
<comment type="subcellular location">
    <subcellularLocation>
        <location evidence="1">Mitochondrion inner membrane</location>
        <topology evidence="1">Single-pass membrane protein</topology>
    </subcellularLocation>
</comment>
<evidence type="ECO:0000313" key="11">
    <source>
        <dbReference type="Proteomes" id="UP001208570"/>
    </source>
</evidence>
<dbReference type="GO" id="GO:0005743">
    <property type="term" value="C:mitochondrial inner membrane"/>
    <property type="evidence" value="ECO:0007669"/>
    <property type="project" value="UniProtKB-SubCell"/>
</dbReference>
<organism evidence="10 11">
    <name type="scientific">Paralvinella palmiformis</name>
    <dbReference type="NCBI Taxonomy" id="53620"/>
    <lineage>
        <taxon>Eukaryota</taxon>
        <taxon>Metazoa</taxon>
        <taxon>Spiralia</taxon>
        <taxon>Lophotrochozoa</taxon>
        <taxon>Annelida</taxon>
        <taxon>Polychaeta</taxon>
        <taxon>Sedentaria</taxon>
        <taxon>Canalipalpata</taxon>
        <taxon>Terebellida</taxon>
        <taxon>Terebelliformia</taxon>
        <taxon>Alvinellidae</taxon>
        <taxon>Paralvinella</taxon>
    </lineage>
</organism>
<dbReference type="Proteomes" id="UP001208570">
    <property type="component" value="Unassembled WGS sequence"/>
</dbReference>
<dbReference type="Pfam" id="PF02285">
    <property type="entry name" value="COX8"/>
    <property type="match status" value="1"/>
</dbReference>
<dbReference type="GO" id="GO:0006123">
    <property type="term" value="P:mitochondrial electron transport, cytochrome c to oxygen"/>
    <property type="evidence" value="ECO:0007669"/>
    <property type="project" value="InterPro"/>
</dbReference>
<protein>
    <submittedName>
        <fullName evidence="10">Uncharacterized protein</fullName>
    </submittedName>
</protein>
<dbReference type="GO" id="GO:0045277">
    <property type="term" value="C:respiratory chain complex IV"/>
    <property type="evidence" value="ECO:0007669"/>
    <property type="project" value="InterPro"/>
</dbReference>
<evidence type="ECO:0000256" key="3">
    <source>
        <dbReference type="ARBA" id="ARBA00010117"/>
    </source>
</evidence>
<gene>
    <name evidence="10" type="ORF">LSH36_167g04031</name>
</gene>
<dbReference type="InterPro" id="IPR003205">
    <property type="entry name" value="Cyt_c_oxidase_su8"/>
</dbReference>
<dbReference type="EMBL" id="JAODUP010000167">
    <property type="protein sequence ID" value="KAK2158564.1"/>
    <property type="molecule type" value="Genomic_DNA"/>
</dbReference>
<dbReference type="PANTHER" id="PTHR16717">
    <property type="entry name" value="CYTOCHROME C OXIDASE POLYPEPTIDE VIII"/>
    <property type="match status" value="1"/>
</dbReference>
<keyword evidence="11" id="KW-1185">Reference proteome</keyword>
<keyword evidence="5" id="KW-0999">Mitochondrion inner membrane</keyword>
<dbReference type="AlphaFoldDB" id="A0AAD9JSW6"/>